<organism evidence="11 12">
    <name type="scientific">candidate division WOR_3 bacterium SM23_42</name>
    <dbReference type="NCBI Taxonomy" id="1703779"/>
    <lineage>
        <taxon>Bacteria</taxon>
        <taxon>Bacteria division WOR-3</taxon>
    </lineage>
</organism>
<dbReference type="SUPFAM" id="SSF143631">
    <property type="entry name" value="ApbE-like"/>
    <property type="match status" value="1"/>
</dbReference>
<keyword evidence="8" id="KW-0460">Magnesium</keyword>
<evidence type="ECO:0000313" key="12">
    <source>
        <dbReference type="Proteomes" id="UP000051373"/>
    </source>
</evidence>
<evidence type="ECO:0000256" key="2">
    <source>
        <dbReference type="ARBA" id="ARBA00011955"/>
    </source>
</evidence>
<proteinExistence type="predicted"/>
<comment type="catalytic activity">
    <reaction evidence="10">
        <text>L-threonyl-[protein] + FAD = FMN-L-threonyl-[protein] + AMP + H(+)</text>
        <dbReference type="Rhea" id="RHEA:36847"/>
        <dbReference type="Rhea" id="RHEA-COMP:11060"/>
        <dbReference type="Rhea" id="RHEA-COMP:11061"/>
        <dbReference type="ChEBI" id="CHEBI:15378"/>
        <dbReference type="ChEBI" id="CHEBI:30013"/>
        <dbReference type="ChEBI" id="CHEBI:57692"/>
        <dbReference type="ChEBI" id="CHEBI:74257"/>
        <dbReference type="ChEBI" id="CHEBI:456215"/>
        <dbReference type="EC" id="2.7.1.180"/>
    </reaction>
</comment>
<dbReference type="EMBL" id="LJUJ01000037">
    <property type="protein sequence ID" value="KPK62450.1"/>
    <property type="molecule type" value="Genomic_DNA"/>
</dbReference>
<comment type="caution">
    <text evidence="11">The sequence shown here is derived from an EMBL/GenBank/DDBJ whole genome shotgun (WGS) entry which is preliminary data.</text>
</comment>
<evidence type="ECO:0000256" key="6">
    <source>
        <dbReference type="ARBA" id="ARBA00022723"/>
    </source>
</evidence>
<dbReference type="InterPro" id="IPR003374">
    <property type="entry name" value="ApbE-like_sf"/>
</dbReference>
<dbReference type="EC" id="2.7.1.180" evidence="2"/>
<dbReference type="Proteomes" id="UP000051373">
    <property type="component" value="Unassembled WGS sequence"/>
</dbReference>
<protein>
    <recommendedName>
        <fullName evidence="3">FAD:protein FMN transferase</fullName>
        <ecNumber evidence="2">2.7.1.180</ecNumber>
    </recommendedName>
    <alternativeName>
        <fullName evidence="9">Flavin transferase</fullName>
    </alternativeName>
</protein>
<dbReference type="InterPro" id="IPR024932">
    <property type="entry name" value="ApbE"/>
</dbReference>
<comment type="cofactor">
    <cofactor evidence="1">
        <name>Mg(2+)</name>
        <dbReference type="ChEBI" id="CHEBI:18420"/>
    </cofactor>
</comment>
<evidence type="ECO:0000256" key="8">
    <source>
        <dbReference type="ARBA" id="ARBA00022842"/>
    </source>
</evidence>
<dbReference type="GO" id="GO:0046872">
    <property type="term" value="F:metal ion binding"/>
    <property type="evidence" value="ECO:0007669"/>
    <property type="project" value="UniProtKB-KW"/>
</dbReference>
<dbReference type="GO" id="GO:0016740">
    <property type="term" value="F:transferase activity"/>
    <property type="evidence" value="ECO:0007669"/>
    <property type="project" value="UniProtKB-KW"/>
</dbReference>
<accession>A0A0S8FQN4</accession>
<evidence type="ECO:0000256" key="9">
    <source>
        <dbReference type="ARBA" id="ARBA00031306"/>
    </source>
</evidence>
<evidence type="ECO:0000256" key="7">
    <source>
        <dbReference type="ARBA" id="ARBA00022827"/>
    </source>
</evidence>
<evidence type="ECO:0000313" key="11">
    <source>
        <dbReference type="EMBL" id="KPK62450.1"/>
    </source>
</evidence>
<dbReference type="PATRIC" id="fig|1703779.3.peg.23"/>
<dbReference type="STRING" id="1703779.AMJ83_10970"/>
<dbReference type="Gene3D" id="3.10.520.10">
    <property type="entry name" value="ApbE-like domains"/>
    <property type="match status" value="1"/>
</dbReference>
<sequence length="275" mass="30520">MGDERAQEIIDVVDLELVRLDSLLNYFSEYSLITHLNRLSRVKAPSDIIFLVSFCDSISRLTNGRFDITIAPLLELWGFYEGEKRLPDTEEIAQAMKAVDYRRVQIKGDSILLQPGMKIDLGGIAQGYAADHAALILRQRHVKSAIIDIGGEVLTIGQSMQGRSWRVGIRNPRGAGIIETVELSDSAVSTSGDYEKFFILREKRYPHIIDPTTGLPAQEFASVTVFADNATLADALSTAVAIMGPRDGIEFLDSLELQGIIYYEENGTLKRVANR</sequence>
<evidence type="ECO:0000256" key="5">
    <source>
        <dbReference type="ARBA" id="ARBA00022679"/>
    </source>
</evidence>
<name>A0A0S8FQN4_UNCW3</name>
<keyword evidence="7" id="KW-0274">FAD</keyword>
<dbReference type="PANTHER" id="PTHR30040:SF2">
    <property type="entry name" value="FAD:PROTEIN FMN TRANSFERASE"/>
    <property type="match status" value="1"/>
</dbReference>
<evidence type="ECO:0000256" key="3">
    <source>
        <dbReference type="ARBA" id="ARBA00016337"/>
    </source>
</evidence>
<keyword evidence="6" id="KW-0479">Metal-binding</keyword>
<keyword evidence="4" id="KW-0285">Flavoprotein</keyword>
<dbReference type="Pfam" id="PF02424">
    <property type="entry name" value="ApbE"/>
    <property type="match status" value="1"/>
</dbReference>
<evidence type="ECO:0000256" key="10">
    <source>
        <dbReference type="ARBA" id="ARBA00048540"/>
    </source>
</evidence>
<dbReference type="AlphaFoldDB" id="A0A0S8FQN4"/>
<evidence type="ECO:0000256" key="4">
    <source>
        <dbReference type="ARBA" id="ARBA00022630"/>
    </source>
</evidence>
<reference evidence="11 12" key="1">
    <citation type="journal article" date="2015" name="Microbiome">
        <title>Genomic resolution of linkages in carbon, nitrogen, and sulfur cycling among widespread estuary sediment bacteria.</title>
        <authorList>
            <person name="Baker B.J."/>
            <person name="Lazar C.S."/>
            <person name="Teske A.P."/>
            <person name="Dick G.J."/>
        </authorList>
    </citation>
    <scope>NUCLEOTIDE SEQUENCE [LARGE SCALE GENOMIC DNA]</scope>
    <source>
        <strain evidence="11">SM23_42</strain>
    </source>
</reference>
<keyword evidence="5" id="KW-0808">Transferase</keyword>
<dbReference type="PANTHER" id="PTHR30040">
    <property type="entry name" value="THIAMINE BIOSYNTHESIS LIPOPROTEIN APBE"/>
    <property type="match status" value="1"/>
</dbReference>
<evidence type="ECO:0000256" key="1">
    <source>
        <dbReference type="ARBA" id="ARBA00001946"/>
    </source>
</evidence>
<gene>
    <name evidence="11" type="ORF">AMJ83_10970</name>
</gene>